<accession>A0A1X7H606</accession>
<dbReference type="Proteomes" id="UP000192936">
    <property type="component" value="Unassembled WGS sequence"/>
</dbReference>
<name>A0A1X7H606_9PROT</name>
<proteinExistence type="predicted"/>
<dbReference type="PANTHER" id="PTHR39323">
    <property type="entry name" value="BLR1149 PROTEIN"/>
    <property type="match status" value="1"/>
</dbReference>
<dbReference type="EMBL" id="FXAK01000007">
    <property type="protein sequence ID" value="SMF79710.1"/>
    <property type="molecule type" value="Genomic_DNA"/>
</dbReference>
<reference evidence="2 3" key="1">
    <citation type="submission" date="2017-04" db="EMBL/GenBank/DDBJ databases">
        <authorList>
            <person name="Afonso C.L."/>
            <person name="Miller P.J."/>
            <person name="Scott M.A."/>
            <person name="Spackman E."/>
            <person name="Goraichik I."/>
            <person name="Dimitrov K.M."/>
            <person name="Suarez D.L."/>
            <person name="Swayne D.E."/>
        </authorList>
    </citation>
    <scope>NUCLEOTIDE SEQUENCE [LARGE SCALE GENOMIC DNA]</scope>
    <source>
        <strain evidence="2 3">A2P</strain>
    </source>
</reference>
<protein>
    <submittedName>
        <fullName evidence="2">Putative phosphoesterase</fullName>
    </submittedName>
</protein>
<dbReference type="Pfam" id="PF00149">
    <property type="entry name" value="Metallophos"/>
    <property type="match status" value="1"/>
</dbReference>
<dbReference type="InterPro" id="IPR026336">
    <property type="entry name" value="PdeM-like"/>
</dbReference>
<dbReference type="AlphaFoldDB" id="A0A1X7H606"/>
<feature type="domain" description="Calcineurin-like phosphoesterase" evidence="1">
    <location>
        <begin position="50"/>
        <end position="145"/>
    </location>
</feature>
<evidence type="ECO:0000313" key="3">
    <source>
        <dbReference type="Proteomes" id="UP000192936"/>
    </source>
</evidence>
<sequence>MIAGKRMLSASSQAHGSACQGDDSRAALTFRGADLLADPSGGLLWPAESILAVADLHLEKGSAFAARGRMLPPYDTRATLDRLAQLIAAARPARVLCLGDSFHDRRAAERMDAADVERLRGLTAAVADWVWITGNHDPEPPQGFGGRVVAELSVGPLTFRHEAQPGAVGELSGHLHPAAAVALAGRRVRDRCFVHDGAKLILPAFGSFTGGLNVLDAAFDGLLAPDFEVLMTARGRVYRFPCARLSPDRTR</sequence>
<evidence type="ECO:0000259" key="1">
    <source>
        <dbReference type="Pfam" id="PF00149"/>
    </source>
</evidence>
<organism evidence="2 3">
    <name type="scientific">Azospirillum oryzae</name>
    <dbReference type="NCBI Taxonomy" id="286727"/>
    <lineage>
        <taxon>Bacteria</taxon>
        <taxon>Pseudomonadati</taxon>
        <taxon>Pseudomonadota</taxon>
        <taxon>Alphaproteobacteria</taxon>
        <taxon>Rhodospirillales</taxon>
        <taxon>Azospirillaceae</taxon>
        <taxon>Azospirillum</taxon>
    </lineage>
</organism>
<evidence type="ECO:0000313" key="2">
    <source>
        <dbReference type="EMBL" id="SMF79710.1"/>
    </source>
</evidence>
<dbReference type="NCBIfam" id="TIGR04123">
    <property type="entry name" value="P_estr_lig_assc"/>
    <property type="match status" value="1"/>
</dbReference>
<dbReference type="STRING" id="286727.SAMN02982917_4978"/>
<dbReference type="SUPFAM" id="SSF56300">
    <property type="entry name" value="Metallo-dependent phosphatases"/>
    <property type="match status" value="1"/>
</dbReference>
<gene>
    <name evidence="2" type="ORF">SAMN02982917_4978</name>
</gene>
<dbReference type="PANTHER" id="PTHR39323:SF1">
    <property type="entry name" value="BLR1149 PROTEIN"/>
    <property type="match status" value="1"/>
</dbReference>
<dbReference type="InterPro" id="IPR029052">
    <property type="entry name" value="Metallo-depent_PP-like"/>
</dbReference>
<dbReference type="InterPro" id="IPR004843">
    <property type="entry name" value="Calcineurin-like_PHP"/>
</dbReference>
<dbReference type="Gene3D" id="3.60.21.10">
    <property type="match status" value="1"/>
</dbReference>
<dbReference type="GO" id="GO:0016787">
    <property type="term" value="F:hydrolase activity"/>
    <property type="evidence" value="ECO:0007669"/>
    <property type="project" value="InterPro"/>
</dbReference>